<dbReference type="EMBL" id="VOIH02000005">
    <property type="protein sequence ID" value="KAF3446594.1"/>
    <property type="molecule type" value="Genomic_DNA"/>
</dbReference>
<comment type="similarity">
    <text evidence="6">Belongs to the cytochrome P450 family.</text>
</comment>
<dbReference type="InterPro" id="IPR001128">
    <property type="entry name" value="Cyt_P450"/>
</dbReference>
<dbReference type="Proteomes" id="UP000796880">
    <property type="component" value="Unassembled WGS sequence"/>
</dbReference>
<dbReference type="InterPro" id="IPR017972">
    <property type="entry name" value="Cyt_P450_CS"/>
</dbReference>
<gene>
    <name evidence="7" type="ORF">FNV43_RR11774</name>
</gene>
<dbReference type="OrthoDB" id="2789670at2759"/>
<evidence type="ECO:0000256" key="2">
    <source>
        <dbReference type="ARBA" id="ARBA00022723"/>
    </source>
</evidence>
<dbReference type="AlphaFoldDB" id="A0A8K0H6T8"/>
<keyword evidence="1 6" id="KW-0349">Heme</keyword>
<dbReference type="InterPro" id="IPR050651">
    <property type="entry name" value="Plant_Cytochrome_P450_Monoox"/>
</dbReference>
<dbReference type="PRINTS" id="PR00385">
    <property type="entry name" value="P450"/>
</dbReference>
<keyword evidence="4 6" id="KW-0408">Iron</keyword>
<dbReference type="PANTHER" id="PTHR47947:SF20">
    <property type="entry name" value="CYTOCHROME P450 FAMILY PROTEIN"/>
    <property type="match status" value="1"/>
</dbReference>
<evidence type="ECO:0000256" key="4">
    <source>
        <dbReference type="ARBA" id="ARBA00023004"/>
    </source>
</evidence>
<dbReference type="InterPro" id="IPR002401">
    <property type="entry name" value="Cyt_P450_E_grp-I"/>
</dbReference>
<dbReference type="GO" id="GO:0020037">
    <property type="term" value="F:heme binding"/>
    <property type="evidence" value="ECO:0007669"/>
    <property type="project" value="InterPro"/>
</dbReference>
<dbReference type="GO" id="GO:0005506">
    <property type="term" value="F:iron ion binding"/>
    <property type="evidence" value="ECO:0007669"/>
    <property type="project" value="InterPro"/>
</dbReference>
<protein>
    <submittedName>
        <fullName evidence="7">Uncharacterized protein</fullName>
    </submittedName>
</protein>
<evidence type="ECO:0000256" key="3">
    <source>
        <dbReference type="ARBA" id="ARBA00023002"/>
    </source>
</evidence>
<dbReference type="InterPro" id="IPR036396">
    <property type="entry name" value="Cyt_P450_sf"/>
</dbReference>
<accession>A0A8K0H6T8</accession>
<dbReference type="PRINTS" id="PR00463">
    <property type="entry name" value="EP450I"/>
</dbReference>
<dbReference type="Gene3D" id="1.10.630.10">
    <property type="entry name" value="Cytochrome P450"/>
    <property type="match status" value="2"/>
</dbReference>
<keyword evidence="8" id="KW-1185">Reference proteome</keyword>
<keyword evidence="3 6" id="KW-0560">Oxidoreductase</keyword>
<comment type="caution">
    <text evidence="7">The sequence shown here is derived from an EMBL/GenBank/DDBJ whole genome shotgun (WGS) entry which is preliminary data.</text>
</comment>
<evidence type="ECO:0000313" key="7">
    <source>
        <dbReference type="EMBL" id="KAF3446594.1"/>
    </source>
</evidence>
<dbReference type="GO" id="GO:0016705">
    <property type="term" value="F:oxidoreductase activity, acting on paired donors, with incorporation or reduction of molecular oxygen"/>
    <property type="evidence" value="ECO:0007669"/>
    <property type="project" value="InterPro"/>
</dbReference>
<evidence type="ECO:0000256" key="6">
    <source>
        <dbReference type="RuleBase" id="RU000461"/>
    </source>
</evidence>
<evidence type="ECO:0000256" key="1">
    <source>
        <dbReference type="ARBA" id="ARBA00022617"/>
    </source>
</evidence>
<dbReference type="PROSITE" id="PS00086">
    <property type="entry name" value="CYTOCHROME_P450"/>
    <property type="match status" value="1"/>
</dbReference>
<reference evidence="7" key="1">
    <citation type="submission" date="2020-03" db="EMBL/GenBank/DDBJ databases">
        <title>A high-quality chromosome-level genome assembly of a woody plant with both climbing and erect habits, Rhamnella rubrinervis.</title>
        <authorList>
            <person name="Lu Z."/>
            <person name="Yang Y."/>
            <person name="Zhu X."/>
            <person name="Sun Y."/>
        </authorList>
    </citation>
    <scope>NUCLEOTIDE SEQUENCE</scope>
    <source>
        <strain evidence="7">BYM</strain>
        <tissue evidence="7">Leaf</tissue>
    </source>
</reference>
<evidence type="ECO:0000313" key="8">
    <source>
        <dbReference type="Proteomes" id="UP000796880"/>
    </source>
</evidence>
<evidence type="ECO:0000256" key="5">
    <source>
        <dbReference type="ARBA" id="ARBA00023033"/>
    </source>
</evidence>
<dbReference type="SUPFAM" id="SSF48264">
    <property type="entry name" value="Cytochrome P450"/>
    <property type="match status" value="1"/>
</dbReference>
<sequence>MGFSNYGNHWRNLRRLTTLEIFSAKRLAMFSAVRREEVQDQSSSGKWTKGKDAVNHKAKEFQNVMREVSELLSSNLNDFVPVLKWVDCQGIEKRMIKLMKKMDGFLQCLVDEHRSMATATASSGSSTRAEGKMTLIDFMLSSQETESSFLDDETLKRVMLAMLLAGTDTSASTIEWAMTLLLNHPEAMQKAWLEIHSNVGEDGLLDEPELPKDLNWAEERLVLVVNKLLPFGAGRRACPGAVLGRRVVALALGCLIQCFEWQRLSHDLVDLAEGTGLTMPKSEPLQASYNPRHTMVHILTKL</sequence>
<dbReference type="PANTHER" id="PTHR47947">
    <property type="entry name" value="CYTOCHROME P450 82C3-RELATED"/>
    <property type="match status" value="1"/>
</dbReference>
<keyword evidence="2 6" id="KW-0479">Metal-binding</keyword>
<dbReference type="GO" id="GO:0004497">
    <property type="term" value="F:monooxygenase activity"/>
    <property type="evidence" value="ECO:0007669"/>
    <property type="project" value="UniProtKB-KW"/>
</dbReference>
<proteinExistence type="inferred from homology"/>
<name>A0A8K0H6T8_9ROSA</name>
<organism evidence="7 8">
    <name type="scientific">Rhamnella rubrinervis</name>
    <dbReference type="NCBI Taxonomy" id="2594499"/>
    <lineage>
        <taxon>Eukaryota</taxon>
        <taxon>Viridiplantae</taxon>
        <taxon>Streptophyta</taxon>
        <taxon>Embryophyta</taxon>
        <taxon>Tracheophyta</taxon>
        <taxon>Spermatophyta</taxon>
        <taxon>Magnoliopsida</taxon>
        <taxon>eudicotyledons</taxon>
        <taxon>Gunneridae</taxon>
        <taxon>Pentapetalae</taxon>
        <taxon>rosids</taxon>
        <taxon>fabids</taxon>
        <taxon>Rosales</taxon>
        <taxon>Rhamnaceae</taxon>
        <taxon>rhamnoid group</taxon>
        <taxon>Rhamneae</taxon>
        <taxon>Rhamnella</taxon>
    </lineage>
</organism>
<keyword evidence="5 6" id="KW-0503">Monooxygenase</keyword>
<dbReference type="Pfam" id="PF00067">
    <property type="entry name" value="p450"/>
    <property type="match status" value="2"/>
</dbReference>